<reference evidence="1 2" key="1">
    <citation type="submission" date="2020-08" db="EMBL/GenBank/DDBJ databases">
        <title>Genomic Encyclopedia of Type Strains, Phase IV (KMG-IV): sequencing the most valuable type-strain genomes for metagenomic binning, comparative biology and taxonomic classification.</title>
        <authorList>
            <person name="Goeker M."/>
        </authorList>
    </citation>
    <scope>NUCLEOTIDE SEQUENCE [LARGE SCALE GENOMIC DNA]</scope>
    <source>
        <strain evidence="1 2">DSM 22071</strain>
    </source>
</reference>
<name>A0A7W8DGZ7_9BACT</name>
<dbReference type="EMBL" id="JACHID010000007">
    <property type="protein sequence ID" value="MBB5022051.1"/>
    <property type="molecule type" value="Genomic_DNA"/>
</dbReference>
<gene>
    <name evidence="1" type="ORF">HNR37_001368</name>
</gene>
<accession>A0A7W8DGZ7</accession>
<evidence type="ECO:0000313" key="2">
    <source>
        <dbReference type="Proteomes" id="UP000528322"/>
    </source>
</evidence>
<dbReference type="PROSITE" id="PS00409">
    <property type="entry name" value="PROKAR_NTER_METHYL"/>
    <property type="match status" value="1"/>
</dbReference>
<sequence length="162" mass="17736">MPKSTHCRGFSLLELLLGLVLTGVAAVAATQFLDLFLRGTTQPMQQQQSAQISSTIIQSIAALPVHPPPLPTSHTAPAPWSFTTITQWDNYSAAPEQMGLMSSPVEQVTVSVTPVHIDRSQPRWHIRPGSTDSRLHRILVTTEGAYEQKLFTVRGDLTLNTP</sequence>
<dbReference type="NCBIfam" id="TIGR02532">
    <property type="entry name" value="IV_pilin_GFxxxE"/>
    <property type="match status" value="1"/>
</dbReference>
<dbReference type="AlphaFoldDB" id="A0A7W8DGZ7"/>
<evidence type="ECO:0000313" key="1">
    <source>
        <dbReference type="EMBL" id="MBB5022051.1"/>
    </source>
</evidence>
<proteinExistence type="predicted"/>
<organism evidence="1 2">
    <name type="scientific">Desulfurispira natronophila</name>
    <dbReference type="NCBI Taxonomy" id="682562"/>
    <lineage>
        <taxon>Bacteria</taxon>
        <taxon>Pseudomonadati</taxon>
        <taxon>Chrysiogenota</taxon>
        <taxon>Chrysiogenia</taxon>
        <taxon>Chrysiogenales</taxon>
        <taxon>Chrysiogenaceae</taxon>
        <taxon>Desulfurispira</taxon>
    </lineage>
</organism>
<dbReference type="RefSeq" id="WP_183731848.1">
    <property type="nucleotide sequence ID" value="NZ_JACHID010000007.1"/>
</dbReference>
<protein>
    <submittedName>
        <fullName evidence="1">Prepilin-type N-terminal cleavage/methylation domain-containing protein</fullName>
    </submittedName>
</protein>
<dbReference type="InterPro" id="IPR012902">
    <property type="entry name" value="N_methyl_site"/>
</dbReference>
<keyword evidence="2" id="KW-1185">Reference proteome</keyword>
<dbReference type="Proteomes" id="UP000528322">
    <property type="component" value="Unassembled WGS sequence"/>
</dbReference>
<dbReference type="Pfam" id="PF07963">
    <property type="entry name" value="N_methyl"/>
    <property type="match status" value="1"/>
</dbReference>
<comment type="caution">
    <text evidence="1">The sequence shown here is derived from an EMBL/GenBank/DDBJ whole genome shotgun (WGS) entry which is preliminary data.</text>
</comment>